<feature type="compositionally biased region" description="Basic and acidic residues" evidence="2">
    <location>
        <begin position="598"/>
        <end position="614"/>
    </location>
</feature>
<organism evidence="4 5">
    <name type="scientific">Colocasia esculenta</name>
    <name type="common">Wild taro</name>
    <name type="synonym">Arum esculentum</name>
    <dbReference type="NCBI Taxonomy" id="4460"/>
    <lineage>
        <taxon>Eukaryota</taxon>
        <taxon>Viridiplantae</taxon>
        <taxon>Streptophyta</taxon>
        <taxon>Embryophyta</taxon>
        <taxon>Tracheophyta</taxon>
        <taxon>Spermatophyta</taxon>
        <taxon>Magnoliopsida</taxon>
        <taxon>Liliopsida</taxon>
        <taxon>Araceae</taxon>
        <taxon>Aroideae</taxon>
        <taxon>Colocasieae</taxon>
        <taxon>Colocasia</taxon>
    </lineage>
</organism>
<evidence type="ECO:0000313" key="5">
    <source>
        <dbReference type="Proteomes" id="UP000652761"/>
    </source>
</evidence>
<dbReference type="PANTHER" id="PTHR46033:SF8">
    <property type="entry name" value="PROTEIN MAINTENANCE OF MERISTEMS-LIKE"/>
    <property type="match status" value="1"/>
</dbReference>
<feature type="compositionally biased region" description="Basic and acidic residues" evidence="2">
    <location>
        <begin position="1"/>
        <end position="12"/>
    </location>
</feature>
<feature type="domain" description="Aminotransferase-like plant mobile" evidence="3">
    <location>
        <begin position="143"/>
        <end position="363"/>
    </location>
</feature>
<feature type="compositionally biased region" description="Low complexity" evidence="2">
    <location>
        <begin position="437"/>
        <end position="446"/>
    </location>
</feature>
<dbReference type="GO" id="GO:0010073">
    <property type="term" value="P:meristem maintenance"/>
    <property type="evidence" value="ECO:0007669"/>
    <property type="project" value="InterPro"/>
</dbReference>
<protein>
    <recommendedName>
        <fullName evidence="3">Aminotransferase-like plant mobile domain-containing protein</fullName>
    </recommendedName>
</protein>
<feature type="region of interest" description="Disordered" evidence="2">
    <location>
        <begin position="415"/>
        <end position="448"/>
    </location>
</feature>
<dbReference type="AlphaFoldDB" id="A0A843TR22"/>
<feature type="region of interest" description="Disordered" evidence="2">
    <location>
        <begin position="1"/>
        <end position="39"/>
    </location>
</feature>
<name>A0A843TR22_COLES</name>
<dbReference type="InterPro" id="IPR019557">
    <property type="entry name" value="AminoTfrase-like_pln_mobile"/>
</dbReference>
<keyword evidence="5" id="KW-1185">Reference proteome</keyword>
<evidence type="ECO:0000256" key="2">
    <source>
        <dbReference type="SAM" id="MobiDB-lite"/>
    </source>
</evidence>
<evidence type="ECO:0000259" key="3">
    <source>
        <dbReference type="Pfam" id="PF10536"/>
    </source>
</evidence>
<feature type="compositionally biased region" description="Basic and acidic residues" evidence="2">
    <location>
        <begin position="19"/>
        <end position="30"/>
    </location>
</feature>
<gene>
    <name evidence="4" type="ORF">Taro_005873</name>
</gene>
<dbReference type="Pfam" id="PF10536">
    <property type="entry name" value="PMD"/>
    <property type="match status" value="1"/>
</dbReference>
<dbReference type="InterPro" id="IPR044824">
    <property type="entry name" value="MAIN-like"/>
</dbReference>
<feature type="compositionally biased region" description="Basic and acidic residues" evidence="2">
    <location>
        <begin position="68"/>
        <end position="79"/>
    </location>
</feature>
<accession>A0A843TR22</accession>
<feature type="region of interest" description="Disordered" evidence="2">
    <location>
        <begin position="572"/>
        <end position="621"/>
    </location>
</feature>
<keyword evidence="1" id="KW-0175">Coiled coil</keyword>
<sequence length="621" mass="69265">MEGGRESGEGSSRRKRHTDRWSSYRRAETVREEEEEMEDVVMELETVPEVLVETDSCTEPLEGKCRARCPEKRGSDKRGSGPSGPENAVLRPAAIPDVAAASNAATLSRQDDASRYDRDLLGRCDMIASHRAAATRDRLEEMGFGEVLHMERMRTDPALTQALRSRWDTDAMAFVFLWGHMIPSLEDVSRITGLRVYGRPTGDDVDEYLEQLVQRSRRELAREPGAQADLELRRFLILFLGRLLFATRGDAVHCHFLPLLNDRLAVGGFAWGAAFLAHQVDSLGASDRQTSTSRFNPFFQVWAYLHLPGLGRGVLERPGLVPIARRWNSPWDSRNLEDQLTRLQELIDGYPYLGVVWQAYLEEGDGAQPCVHFGCGRVPWSTRFETGFSDLVDVSGEIASLRALLHSAVQDREAAQRQTSGLRSELERVRGAGAGGASSSRSAGGSPSLLEARQTGAVLRAEQAQRHLEEWSERDRFREEAQTTRSERDQLRIRAEEAEAQVAEMTREVATLRVQRPPRDKEEVTWLRAELLAQQTLARGLQQIVTDIGRSRSRSRSGVSVSRATGASVGQYLVVSSSMRRNEEEERHRQGEGSAYDGRGDGEMLPPPDRREGSGESGGGQ</sequence>
<dbReference type="Proteomes" id="UP000652761">
    <property type="component" value="Unassembled WGS sequence"/>
</dbReference>
<evidence type="ECO:0000313" key="4">
    <source>
        <dbReference type="EMBL" id="MQL73531.1"/>
    </source>
</evidence>
<evidence type="ECO:0000256" key="1">
    <source>
        <dbReference type="SAM" id="Coils"/>
    </source>
</evidence>
<comment type="caution">
    <text evidence="4">The sequence shown here is derived from an EMBL/GenBank/DDBJ whole genome shotgun (WGS) entry which is preliminary data.</text>
</comment>
<dbReference type="PANTHER" id="PTHR46033">
    <property type="entry name" value="PROTEIN MAIN-LIKE 2"/>
    <property type="match status" value="1"/>
</dbReference>
<feature type="compositionally biased region" description="Basic and acidic residues" evidence="2">
    <location>
        <begin position="580"/>
        <end position="591"/>
    </location>
</feature>
<reference evidence="4" key="1">
    <citation type="submission" date="2017-07" db="EMBL/GenBank/DDBJ databases">
        <title>Taro Niue Genome Assembly and Annotation.</title>
        <authorList>
            <person name="Atibalentja N."/>
            <person name="Keating K."/>
            <person name="Fields C.J."/>
        </authorList>
    </citation>
    <scope>NUCLEOTIDE SEQUENCE</scope>
    <source>
        <strain evidence="4">Niue_2</strain>
        <tissue evidence="4">Leaf</tissue>
    </source>
</reference>
<dbReference type="EMBL" id="NMUH01000171">
    <property type="protein sequence ID" value="MQL73531.1"/>
    <property type="molecule type" value="Genomic_DNA"/>
</dbReference>
<feature type="coiled-coil region" evidence="1">
    <location>
        <begin position="474"/>
        <end position="515"/>
    </location>
</feature>
<feature type="region of interest" description="Disordered" evidence="2">
    <location>
        <begin position="68"/>
        <end position="89"/>
    </location>
</feature>
<proteinExistence type="predicted"/>